<comment type="catalytic activity">
    <reaction evidence="14">
        <text>a 5'-end diphospho-ribonucleoside in mRNA + GTP + H(+) = a 5'-end (5'-triphosphoguanosine)-ribonucleoside in mRNA + diphosphate</text>
        <dbReference type="Rhea" id="RHEA:67012"/>
        <dbReference type="Rhea" id="RHEA-COMP:17165"/>
        <dbReference type="Rhea" id="RHEA-COMP:17166"/>
        <dbReference type="ChEBI" id="CHEBI:15378"/>
        <dbReference type="ChEBI" id="CHEBI:33019"/>
        <dbReference type="ChEBI" id="CHEBI:37565"/>
        <dbReference type="ChEBI" id="CHEBI:167616"/>
        <dbReference type="ChEBI" id="CHEBI:167617"/>
        <dbReference type="EC" id="2.7.7.50"/>
    </reaction>
    <physiologicalReaction direction="left-to-right" evidence="14">
        <dbReference type="Rhea" id="RHEA:67013"/>
    </physiologicalReaction>
</comment>
<dbReference type="EMBL" id="ML975157">
    <property type="protein sequence ID" value="KAF1812587.1"/>
    <property type="molecule type" value="Genomic_DNA"/>
</dbReference>
<evidence type="ECO:0000256" key="2">
    <source>
        <dbReference type="ARBA" id="ARBA00010237"/>
    </source>
</evidence>
<keyword evidence="8" id="KW-0547">Nucleotide-binding</keyword>
<dbReference type="GO" id="GO:0031533">
    <property type="term" value="C:mRNA capping enzyme complex"/>
    <property type="evidence" value="ECO:0007669"/>
    <property type="project" value="InterPro"/>
</dbReference>
<dbReference type="OrthoDB" id="200924at2759"/>
<evidence type="ECO:0000313" key="21">
    <source>
        <dbReference type="RefSeq" id="XP_033534218.1"/>
    </source>
</evidence>
<comment type="similarity">
    <text evidence="2">Belongs to the eukaryotic GTase family.</text>
</comment>
<evidence type="ECO:0000256" key="11">
    <source>
        <dbReference type="ARBA" id="ARBA00023242"/>
    </source>
</evidence>
<dbReference type="PANTHER" id="PTHR10367">
    <property type="entry name" value="MRNA-CAPPING ENZYME"/>
    <property type="match status" value="1"/>
</dbReference>
<keyword evidence="10" id="KW-0342">GTP-binding</keyword>
<dbReference type="Gene3D" id="3.30.470.30">
    <property type="entry name" value="DNA ligase/mRNA capping enzyme"/>
    <property type="match status" value="1"/>
</dbReference>
<evidence type="ECO:0000256" key="14">
    <source>
        <dbReference type="ARBA" id="ARBA00044624"/>
    </source>
</evidence>
<evidence type="ECO:0000259" key="18">
    <source>
        <dbReference type="Pfam" id="PF03919"/>
    </source>
</evidence>
<dbReference type="InterPro" id="IPR001339">
    <property type="entry name" value="mRNA_cap_enzyme_adenylation"/>
</dbReference>
<dbReference type="InterPro" id="IPR017075">
    <property type="entry name" value="mRNA_cap_enzyme_alpha"/>
</dbReference>
<keyword evidence="7" id="KW-0548">Nucleotidyltransferase</keyword>
<dbReference type="InterPro" id="IPR051029">
    <property type="entry name" value="mRNA_Capping_Enz/RNA_Phosphat"/>
</dbReference>
<dbReference type="SUPFAM" id="SSF50249">
    <property type="entry name" value="Nucleic acid-binding proteins"/>
    <property type="match status" value="1"/>
</dbReference>
<evidence type="ECO:0000256" key="10">
    <source>
        <dbReference type="ARBA" id="ARBA00023134"/>
    </source>
</evidence>
<evidence type="ECO:0000256" key="6">
    <source>
        <dbReference type="ARBA" id="ARBA00022679"/>
    </source>
</evidence>
<evidence type="ECO:0000256" key="7">
    <source>
        <dbReference type="ARBA" id="ARBA00022695"/>
    </source>
</evidence>
<reference evidence="19 21" key="1">
    <citation type="submission" date="2020-01" db="EMBL/GenBank/DDBJ databases">
        <authorList>
            <consortium name="DOE Joint Genome Institute"/>
            <person name="Haridas S."/>
            <person name="Albert R."/>
            <person name="Binder M."/>
            <person name="Bloem J."/>
            <person name="Labutti K."/>
            <person name="Salamov A."/>
            <person name="Andreopoulos B."/>
            <person name="Baker S.E."/>
            <person name="Barry K."/>
            <person name="Bills G."/>
            <person name="Bluhm B.H."/>
            <person name="Cannon C."/>
            <person name="Castanera R."/>
            <person name="Culley D.E."/>
            <person name="Daum C."/>
            <person name="Ezra D."/>
            <person name="Gonzalez J.B."/>
            <person name="Henrissat B."/>
            <person name="Kuo A."/>
            <person name="Liang C."/>
            <person name="Lipzen A."/>
            <person name="Lutzoni F."/>
            <person name="Magnuson J."/>
            <person name="Mondo S."/>
            <person name="Nolan M."/>
            <person name="Ohm R."/>
            <person name="Pangilinan J."/>
            <person name="Park H.-J."/>
            <person name="Ramirez L."/>
            <person name="Alfaro M."/>
            <person name="Sun H."/>
            <person name="Tritt A."/>
            <person name="Yoshinaga Y."/>
            <person name="Zwiers L.-H."/>
            <person name="Turgeon B.G."/>
            <person name="Goodwin S.B."/>
            <person name="Spatafora J.W."/>
            <person name="Crous P.W."/>
            <person name="Grigoriev I.V."/>
        </authorList>
    </citation>
    <scope>NUCLEOTIDE SEQUENCE</scope>
    <source>
        <strain evidence="19 21">CBS 781.70</strain>
    </source>
</reference>
<keyword evidence="11" id="KW-0539">Nucleus</keyword>
<proteinExistence type="inferred from homology"/>
<dbReference type="SUPFAM" id="SSF56091">
    <property type="entry name" value="DNA ligase/mRNA capping enzyme, catalytic domain"/>
    <property type="match status" value="1"/>
</dbReference>
<protein>
    <recommendedName>
        <fullName evidence="4">mRNA-capping enzyme subunit alpha</fullName>
        <ecNumber evidence="3">2.7.7.50</ecNumber>
    </recommendedName>
    <alternativeName>
        <fullName evidence="12">GTP--RNA guanylyltransferase</fullName>
    </alternativeName>
    <alternativeName>
        <fullName evidence="13">mRNA guanylyltransferase</fullName>
    </alternativeName>
</protein>
<reference evidence="21" key="3">
    <citation type="submission" date="2025-04" db="UniProtKB">
        <authorList>
            <consortium name="RefSeq"/>
        </authorList>
    </citation>
    <scope>IDENTIFICATION</scope>
    <source>
        <strain evidence="21">CBS 781.70</strain>
    </source>
</reference>
<keyword evidence="5" id="KW-0507">mRNA processing</keyword>
<dbReference type="Pfam" id="PF03919">
    <property type="entry name" value="mRNA_cap_C"/>
    <property type="match status" value="1"/>
</dbReference>
<keyword evidence="20" id="KW-1185">Reference proteome</keyword>
<feature type="domain" description="mRNA capping enzyme C-terminal" evidence="18">
    <location>
        <begin position="239"/>
        <end position="364"/>
    </location>
</feature>
<dbReference type="GeneID" id="54416954"/>
<keyword evidence="6" id="KW-0808">Transferase</keyword>
<evidence type="ECO:0000256" key="5">
    <source>
        <dbReference type="ARBA" id="ARBA00022664"/>
    </source>
</evidence>
<evidence type="ECO:0000256" key="12">
    <source>
        <dbReference type="ARBA" id="ARBA00029909"/>
    </source>
</evidence>
<dbReference type="CDD" id="cd07895">
    <property type="entry name" value="Adenylation_mRNA_capping"/>
    <property type="match status" value="1"/>
</dbReference>
<evidence type="ECO:0000313" key="20">
    <source>
        <dbReference type="Proteomes" id="UP000504638"/>
    </source>
</evidence>
<dbReference type="GO" id="GO:0005524">
    <property type="term" value="F:ATP binding"/>
    <property type="evidence" value="ECO:0007669"/>
    <property type="project" value="InterPro"/>
</dbReference>
<accession>A0A6G1G399</accession>
<dbReference type="EC" id="2.7.7.50" evidence="3"/>
<feature type="domain" description="mRNA capping enzyme adenylation" evidence="17">
    <location>
        <begin position="40"/>
        <end position="235"/>
    </location>
</feature>
<dbReference type="Pfam" id="PF01331">
    <property type="entry name" value="mRNA_cap_enzyme"/>
    <property type="match status" value="1"/>
</dbReference>
<dbReference type="RefSeq" id="XP_033534218.1">
    <property type="nucleotide sequence ID" value="XM_033676384.1"/>
</dbReference>
<evidence type="ECO:0000256" key="8">
    <source>
        <dbReference type="ARBA" id="ARBA00022741"/>
    </source>
</evidence>
<reference evidence="21" key="2">
    <citation type="submission" date="2020-04" db="EMBL/GenBank/DDBJ databases">
        <authorList>
            <consortium name="NCBI Genome Project"/>
        </authorList>
    </citation>
    <scope>NUCLEOTIDE SEQUENCE</scope>
    <source>
        <strain evidence="21">CBS 781.70</strain>
    </source>
</reference>
<comment type="subunit">
    <text evidence="15">Heterodimer. The mRNA-capping enzyme is composed of two separate chains alpha and beta, respectively a mRNA guanylyltransferase and an mRNA 5'-triphosphate monophosphatase.</text>
</comment>
<evidence type="ECO:0000256" key="4">
    <source>
        <dbReference type="ARBA" id="ARBA00019171"/>
    </source>
</evidence>
<dbReference type="GO" id="GO:0006370">
    <property type="term" value="P:7-methylguanosine mRNA capping"/>
    <property type="evidence" value="ECO:0007669"/>
    <property type="project" value="UniProtKB-KW"/>
</dbReference>
<evidence type="ECO:0000256" key="16">
    <source>
        <dbReference type="PIRSR" id="PIRSR036959-1"/>
    </source>
</evidence>
<organism evidence="19">
    <name type="scientific">Eremomyces bilateralis CBS 781.70</name>
    <dbReference type="NCBI Taxonomy" id="1392243"/>
    <lineage>
        <taxon>Eukaryota</taxon>
        <taxon>Fungi</taxon>
        <taxon>Dikarya</taxon>
        <taxon>Ascomycota</taxon>
        <taxon>Pezizomycotina</taxon>
        <taxon>Dothideomycetes</taxon>
        <taxon>Dothideomycetes incertae sedis</taxon>
        <taxon>Eremomycetales</taxon>
        <taxon>Eremomycetaceae</taxon>
        <taxon>Eremomyces</taxon>
    </lineage>
</organism>
<dbReference type="GO" id="GO:0005525">
    <property type="term" value="F:GTP binding"/>
    <property type="evidence" value="ECO:0007669"/>
    <property type="project" value="UniProtKB-KW"/>
</dbReference>
<evidence type="ECO:0000256" key="13">
    <source>
        <dbReference type="ARBA" id="ARBA00030702"/>
    </source>
</evidence>
<dbReference type="AlphaFoldDB" id="A0A6G1G399"/>
<feature type="active site" description="N6-GMP-lysine intermediate" evidence="16">
    <location>
        <position position="62"/>
    </location>
</feature>
<sequence length="384" mass="45159">MSGPVPQIPGIKCEPALAEEFRKEVAELLHRRQSSFPGAQPVSFARHHLDELQKRDYYLCEKTDGIRCLLYCTEDERGNEIHYLIDRKNDYYFLQTLHFPHQDDPEFREFHRGTLIDGELVNDTLENGRKQLRYLVFDCIVLDGELLLQKPLDKRIGRFGEFVFKPYQKFLKRYTDALGTMPFEVKFKTMEKPYGIEMMFRDKLPNLPHGNDGLVFTCKETPYVMGTDDHILKWKPAHENSIDFRLRLGEFPLMSSSDPREGRIPDYDAKPTFELYVYHGGKDYQSYAPLFVTDDDWESMKRIDEPIDGRIIECYKAEQGRWRFKRESDGSPRFRDDKSDANHISTVHKVMQSIDDAVSEQDLLQVAGAVYKAWKQRHPEELRR</sequence>
<dbReference type="InterPro" id="IPR013846">
    <property type="entry name" value="mRNA_cap_enzyme_C"/>
</dbReference>
<keyword evidence="9" id="KW-0506">mRNA capping</keyword>
<evidence type="ECO:0000313" key="19">
    <source>
        <dbReference type="EMBL" id="KAF1812587.1"/>
    </source>
</evidence>
<dbReference type="GO" id="GO:0004484">
    <property type="term" value="F:mRNA guanylyltransferase activity"/>
    <property type="evidence" value="ECO:0007669"/>
    <property type="project" value="UniProtKB-EC"/>
</dbReference>
<dbReference type="Gene3D" id="2.40.50.140">
    <property type="entry name" value="Nucleic acid-binding proteins"/>
    <property type="match status" value="1"/>
</dbReference>
<evidence type="ECO:0000256" key="3">
    <source>
        <dbReference type="ARBA" id="ARBA00012475"/>
    </source>
</evidence>
<dbReference type="PANTHER" id="PTHR10367:SF17">
    <property type="entry name" value="MRNA-CAPPING ENZYME"/>
    <property type="match status" value="1"/>
</dbReference>
<evidence type="ECO:0000256" key="9">
    <source>
        <dbReference type="ARBA" id="ARBA00023042"/>
    </source>
</evidence>
<evidence type="ECO:0000256" key="15">
    <source>
        <dbReference type="ARBA" id="ARBA00047082"/>
    </source>
</evidence>
<comment type="subcellular location">
    <subcellularLocation>
        <location evidence="1">Nucleus</location>
    </subcellularLocation>
</comment>
<dbReference type="FunFam" id="3.30.470.30:FF:000011">
    <property type="entry name" value="mRNA-capping enzyme subunit alpha"/>
    <property type="match status" value="1"/>
</dbReference>
<dbReference type="Proteomes" id="UP000504638">
    <property type="component" value="Unplaced"/>
</dbReference>
<dbReference type="PIRSF" id="PIRSF036959">
    <property type="entry name" value="mRNA_cap_alpha"/>
    <property type="match status" value="1"/>
</dbReference>
<dbReference type="InterPro" id="IPR012340">
    <property type="entry name" value="NA-bd_OB-fold"/>
</dbReference>
<evidence type="ECO:0000256" key="1">
    <source>
        <dbReference type="ARBA" id="ARBA00004123"/>
    </source>
</evidence>
<gene>
    <name evidence="19 21" type="ORF">P152DRAFT_396928</name>
</gene>
<name>A0A6G1G399_9PEZI</name>
<evidence type="ECO:0000259" key="17">
    <source>
        <dbReference type="Pfam" id="PF01331"/>
    </source>
</evidence>